<proteinExistence type="predicted"/>
<gene>
    <name evidence="2" type="ORF">RUM43_013418</name>
</gene>
<dbReference type="EMBL" id="JAWJWE010000007">
    <property type="protein sequence ID" value="KAK6632650.1"/>
    <property type="molecule type" value="Genomic_DNA"/>
</dbReference>
<evidence type="ECO:0000313" key="2">
    <source>
        <dbReference type="EMBL" id="KAK6632650.1"/>
    </source>
</evidence>
<name>A0AAN8Q2S3_POLSC</name>
<reference evidence="2 3" key="1">
    <citation type="submission" date="2023-10" db="EMBL/GenBank/DDBJ databases">
        <title>Genomes of two closely related lineages of the louse Polyplax serrata with different host specificities.</title>
        <authorList>
            <person name="Martinu J."/>
            <person name="Tarabai H."/>
            <person name="Stefka J."/>
            <person name="Hypsa V."/>
        </authorList>
    </citation>
    <scope>NUCLEOTIDE SEQUENCE [LARGE SCALE GENOMIC DNA]</scope>
    <source>
        <strain evidence="2">HR10_N</strain>
    </source>
</reference>
<protein>
    <recommendedName>
        <fullName evidence="4">EamA domain-containing protein</fullName>
    </recommendedName>
</protein>
<accession>A0AAN8Q2S3</accession>
<dbReference type="Proteomes" id="UP001372834">
    <property type="component" value="Unassembled WGS sequence"/>
</dbReference>
<evidence type="ECO:0008006" key="4">
    <source>
        <dbReference type="Google" id="ProtNLM"/>
    </source>
</evidence>
<feature type="transmembrane region" description="Helical" evidence="1">
    <location>
        <begin position="96"/>
        <end position="113"/>
    </location>
</feature>
<dbReference type="AlphaFoldDB" id="A0AAN8Q2S3"/>
<keyword evidence="1" id="KW-0812">Transmembrane</keyword>
<dbReference type="InterPro" id="IPR039632">
    <property type="entry name" value="TMEM42"/>
</dbReference>
<feature type="transmembrane region" description="Helical" evidence="1">
    <location>
        <begin position="70"/>
        <end position="90"/>
    </location>
</feature>
<dbReference type="PANTHER" id="PTHR31965:SF1">
    <property type="entry name" value="TRANSMEMBRANE PROTEIN 42"/>
    <property type="match status" value="1"/>
</dbReference>
<dbReference type="Gene3D" id="1.10.3730.20">
    <property type="match status" value="1"/>
</dbReference>
<feature type="transmembrane region" description="Helical" evidence="1">
    <location>
        <begin position="36"/>
        <end position="58"/>
    </location>
</feature>
<evidence type="ECO:0000313" key="3">
    <source>
        <dbReference type="Proteomes" id="UP001372834"/>
    </source>
</evidence>
<evidence type="ECO:0000256" key="1">
    <source>
        <dbReference type="SAM" id="Phobius"/>
    </source>
</evidence>
<keyword evidence="1" id="KW-1133">Transmembrane helix</keyword>
<comment type="caution">
    <text evidence="2">The sequence shown here is derived from an EMBL/GenBank/DDBJ whole genome shotgun (WGS) entry which is preliminary data.</text>
</comment>
<dbReference type="PANTHER" id="PTHR31965">
    <property type="entry name" value="TRANSMEMBRANE PROTEIN 42"/>
    <property type="match status" value="1"/>
</dbReference>
<keyword evidence="1" id="KW-0472">Membrane</keyword>
<sequence>MVVSPAVYSGFCASFASMFGKLSGLEFLELDEKLRYPVKIICACLMILLNSLVWTFFVKALQKSKTTIEATAVSSAVNYVFSGILGYVVFGELSGLWWWFGISLIVTGILVMNNSDLESEGRKD</sequence>
<dbReference type="SUPFAM" id="SSF103481">
    <property type="entry name" value="Multidrug resistance efflux transporter EmrE"/>
    <property type="match status" value="1"/>
</dbReference>
<dbReference type="InterPro" id="IPR037185">
    <property type="entry name" value="EmrE-like"/>
</dbReference>
<organism evidence="2 3">
    <name type="scientific">Polyplax serrata</name>
    <name type="common">Common mouse louse</name>
    <dbReference type="NCBI Taxonomy" id="468196"/>
    <lineage>
        <taxon>Eukaryota</taxon>
        <taxon>Metazoa</taxon>
        <taxon>Ecdysozoa</taxon>
        <taxon>Arthropoda</taxon>
        <taxon>Hexapoda</taxon>
        <taxon>Insecta</taxon>
        <taxon>Pterygota</taxon>
        <taxon>Neoptera</taxon>
        <taxon>Paraneoptera</taxon>
        <taxon>Psocodea</taxon>
        <taxon>Troctomorpha</taxon>
        <taxon>Phthiraptera</taxon>
        <taxon>Anoplura</taxon>
        <taxon>Polyplacidae</taxon>
        <taxon>Polyplax</taxon>
    </lineage>
</organism>